<evidence type="ECO:0000256" key="1">
    <source>
        <dbReference type="SAM" id="MobiDB-lite"/>
    </source>
</evidence>
<accession>A0A8H6HD04</accession>
<keyword evidence="3" id="KW-1185">Reference proteome</keyword>
<gene>
    <name evidence="2" type="ORF">DFP72DRAFT_1093570</name>
</gene>
<evidence type="ECO:0000313" key="2">
    <source>
        <dbReference type="EMBL" id="KAF6744614.1"/>
    </source>
</evidence>
<dbReference type="AlphaFoldDB" id="A0A8H6HD04"/>
<evidence type="ECO:0000313" key="3">
    <source>
        <dbReference type="Proteomes" id="UP000521943"/>
    </source>
</evidence>
<feature type="region of interest" description="Disordered" evidence="1">
    <location>
        <begin position="392"/>
        <end position="415"/>
    </location>
</feature>
<organism evidence="2 3">
    <name type="scientific">Ephemerocybe angulata</name>
    <dbReference type="NCBI Taxonomy" id="980116"/>
    <lineage>
        <taxon>Eukaryota</taxon>
        <taxon>Fungi</taxon>
        <taxon>Dikarya</taxon>
        <taxon>Basidiomycota</taxon>
        <taxon>Agaricomycotina</taxon>
        <taxon>Agaricomycetes</taxon>
        <taxon>Agaricomycetidae</taxon>
        <taxon>Agaricales</taxon>
        <taxon>Agaricineae</taxon>
        <taxon>Psathyrellaceae</taxon>
        <taxon>Ephemerocybe</taxon>
    </lineage>
</organism>
<name>A0A8H6HD04_9AGAR</name>
<proteinExistence type="predicted"/>
<feature type="region of interest" description="Disordered" evidence="1">
    <location>
        <begin position="40"/>
        <end position="82"/>
    </location>
</feature>
<dbReference type="Proteomes" id="UP000521943">
    <property type="component" value="Unassembled WGS sequence"/>
</dbReference>
<protein>
    <submittedName>
        <fullName evidence="2">Uncharacterized protein</fullName>
    </submittedName>
</protein>
<comment type="caution">
    <text evidence="2">The sequence shown here is derived from an EMBL/GenBank/DDBJ whole genome shotgun (WGS) entry which is preliminary data.</text>
</comment>
<dbReference type="EMBL" id="JACGCI010000117">
    <property type="protein sequence ID" value="KAF6744614.1"/>
    <property type="molecule type" value="Genomic_DNA"/>
</dbReference>
<sequence length="415" mass="46007">MLATTLNSLKAISAGPSTPAERAFMRSLSTFISRHVDALQNKPEGGSNEPSTELVSLEPTPVNGLRDARGTHINPLTKTGKLASAHTGSKWNSYYYSTTLDLREMSKETSKAEQDMVELVTQYLDDNGFRILTLTPAPGFVAKVEEQVGICPPGFVVQYWVEAVKNSEDGHPGSRVDHFYSLRKLKKPLSSAEFRTATYDQLFQTSLNDDQQESLSTNQEMDPDLEKAEPLFCIEDKYALGTKRDPSQWNTTRSHFTGGLALKNAPTQVRSCGAQLLKYGAVYSIGDVILSDAQLYIRWKFDPDSMASLKEARPLEIPQPAVPSRISGQCETTQLEGARDMVLRTLMDTLRRKFGEFTFDKDGTGIGKWTKGGECRGPVAFRQDFVNKRARNNRSGQVTMEVGGLSKARDGQKDD</sequence>
<reference evidence="2 3" key="1">
    <citation type="submission" date="2020-07" db="EMBL/GenBank/DDBJ databases">
        <title>Comparative genomics of pyrophilous fungi reveals a link between fire events and developmental genes.</title>
        <authorList>
            <consortium name="DOE Joint Genome Institute"/>
            <person name="Steindorff A.S."/>
            <person name="Carver A."/>
            <person name="Calhoun S."/>
            <person name="Stillman K."/>
            <person name="Liu H."/>
            <person name="Lipzen A."/>
            <person name="Pangilinan J."/>
            <person name="Labutti K."/>
            <person name="Bruns T.D."/>
            <person name="Grigoriev I.V."/>
        </authorList>
    </citation>
    <scope>NUCLEOTIDE SEQUENCE [LARGE SCALE GENOMIC DNA]</scope>
    <source>
        <strain evidence="2 3">CBS 144469</strain>
    </source>
</reference>